<gene>
    <name evidence="1" type="ORF">BC5_0005</name>
</gene>
<organism evidence="1 2">
    <name type="scientific">Bacillus phage BC-5</name>
    <dbReference type="NCBI Taxonomy" id="3020389"/>
    <lineage>
        <taxon>Viruses</taxon>
        <taxon>Duplodnaviria</taxon>
        <taxon>Heunggongvirae</taxon>
        <taxon>Uroviricota</taxon>
        <taxon>Caudoviricetes</taxon>
        <taxon>Salasmaviridae</taxon>
        <taxon>Northropvirinae</taxon>
        <taxon>Hemphillvirus</taxon>
        <taxon>Hemphillvirus bece5</taxon>
    </lineage>
</organism>
<protein>
    <submittedName>
        <fullName evidence="1">Uncharacterized protein</fullName>
    </submittedName>
</protein>
<dbReference type="Proteomes" id="UP001219433">
    <property type="component" value="Segment"/>
</dbReference>
<keyword evidence="2" id="KW-1185">Reference proteome</keyword>
<reference evidence="1" key="1">
    <citation type="submission" date="2023-01" db="EMBL/GenBank/DDBJ databases">
        <authorList>
            <person name="Liu Y."/>
            <person name="Sun Z."/>
        </authorList>
    </citation>
    <scope>NUCLEOTIDE SEQUENCE</scope>
</reference>
<accession>A0AAE9Y9Y8</accession>
<evidence type="ECO:0000313" key="2">
    <source>
        <dbReference type="Proteomes" id="UP001219433"/>
    </source>
</evidence>
<dbReference type="EMBL" id="OQ187816">
    <property type="protein sequence ID" value="WCR32918.1"/>
    <property type="molecule type" value="Genomic_DNA"/>
</dbReference>
<evidence type="ECO:0000313" key="1">
    <source>
        <dbReference type="EMBL" id="WCR32918.1"/>
    </source>
</evidence>
<name>A0AAE9Y9Y8_9CAUD</name>
<sequence length="58" mass="6916">MMELEELKQVQDIMNFATESHNCMIDIITIVKEKDYKPEVFKSAIESINRLLDEKERK</sequence>
<proteinExistence type="predicted"/>